<dbReference type="Proteomes" id="UP001732700">
    <property type="component" value="Chromosome 2A"/>
</dbReference>
<dbReference type="EnsemblPlants" id="AVESA.00010b.r2.2AG0201160.1">
    <property type="protein sequence ID" value="AVESA.00010b.r2.2AG0201160.1.CDS"/>
    <property type="gene ID" value="AVESA.00010b.r2.2AG0201160"/>
</dbReference>
<proteinExistence type="predicted"/>
<evidence type="ECO:0000313" key="1">
    <source>
        <dbReference type="EnsemblPlants" id="AVESA.00010b.r2.2AG0201160.1.CDS"/>
    </source>
</evidence>
<reference evidence="1" key="1">
    <citation type="submission" date="2021-05" db="EMBL/GenBank/DDBJ databases">
        <authorList>
            <person name="Scholz U."/>
            <person name="Mascher M."/>
            <person name="Fiebig A."/>
        </authorList>
    </citation>
    <scope>NUCLEOTIDE SEQUENCE [LARGE SCALE GENOMIC DNA]</scope>
</reference>
<sequence>MSLSPSSSGDEEEEEDEGVDGYRKGGYHAVRPGDQFAAGRYVAQRKLGWGNFSTVWLAFDVESQKFVALKIQKSAPEFAQAALHEIEFLSEITKRDPSNCKHAIQLIEHFKHAGPNGQHICLVFEFLGDSLLKLVQYNRYKGIGLGRVREICRSILLAEKRKTAAEFARSERSLDGIDMTCKIVDFGNACWADKQFTDFIQTRQYRAPEVILGSGYSFPVDMWSFACIAFELATGEMLFTPKEGHGYSEDEDHLALMMEVLGKMPKKIATMGTKSKEYFDRHGDLKRIRRLKISSIERVLVDKYKIPQSDAREFAEFLCPLLDFAPEKRPTAAQCLQNKWLQCGDVKTVANIATKSIGVTLNVESMPDSCAKRIDGKCNTGSRINSNSENVDVVQPTKSIANSNSKSTDVNPNTGTIMSSGNNTGSITNKNAKSSDVMPFTGSISKKDDKAIDTKPSSVSIGSRDDKSSDTKISTGSVVNADAKNTEGKRNIRSVVNSYMKNLDAKRNSGSVANSEVKDLDVKPSSGGIASADANSTSVIASADANSTSVQPNTGSVENSDVTSTSVTADTDVVASSGAKLQTNSGSVDEDDTDSKPNVGRVAASIQKLESTMTKVQSGRYR</sequence>
<protein>
    <submittedName>
        <fullName evidence="1">Uncharacterized protein</fullName>
    </submittedName>
</protein>
<accession>A0ACD5U8E3</accession>
<keyword evidence="2" id="KW-1185">Reference proteome</keyword>
<evidence type="ECO:0000313" key="2">
    <source>
        <dbReference type="Proteomes" id="UP001732700"/>
    </source>
</evidence>
<name>A0ACD5U8E3_AVESA</name>
<organism evidence="1 2">
    <name type="scientific">Avena sativa</name>
    <name type="common">Oat</name>
    <dbReference type="NCBI Taxonomy" id="4498"/>
    <lineage>
        <taxon>Eukaryota</taxon>
        <taxon>Viridiplantae</taxon>
        <taxon>Streptophyta</taxon>
        <taxon>Embryophyta</taxon>
        <taxon>Tracheophyta</taxon>
        <taxon>Spermatophyta</taxon>
        <taxon>Magnoliopsida</taxon>
        <taxon>Liliopsida</taxon>
        <taxon>Poales</taxon>
        <taxon>Poaceae</taxon>
        <taxon>BOP clade</taxon>
        <taxon>Pooideae</taxon>
        <taxon>Poodae</taxon>
        <taxon>Poeae</taxon>
        <taxon>Poeae Chloroplast Group 1 (Aveneae type)</taxon>
        <taxon>Aveninae</taxon>
        <taxon>Avena</taxon>
    </lineage>
</organism>
<reference evidence="1" key="2">
    <citation type="submission" date="2025-09" db="UniProtKB">
        <authorList>
            <consortium name="EnsemblPlants"/>
        </authorList>
    </citation>
    <scope>IDENTIFICATION</scope>
</reference>